<reference evidence="2" key="2">
    <citation type="journal article" date="2021" name="PeerJ">
        <title>Extensive microbial diversity within the chicken gut microbiome revealed by metagenomics and culture.</title>
        <authorList>
            <person name="Gilroy R."/>
            <person name="Ravi A."/>
            <person name="Getino M."/>
            <person name="Pursley I."/>
            <person name="Horton D.L."/>
            <person name="Alikhan N.F."/>
            <person name="Baker D."/>
            <person name="Gharbi K."/>
            <person name="Hall N."/>
            <person name="Watson M."/>
            <person name="Adriaenssens E.M."/>
            <person name="Foster-Nyarko E."/>
            <person name="Jarju S."/>
            <person name="Secka A."/>
            <person name="Antonio M."/>
            <person name="Oren A."/>
            <person name="Chaudhuri R.R."/>
            <person name="La Ragione R."/>
            <person name="Hildebrand F."/>
            <person name="Pallen M.J."/>
        </authorList>
    </citation>
    <scope>NUCLEOTIDE SEQUENCE</scope>
    <source>
        <strain evidence="2">ChiSxjej2B14-6234</strain>
    </source>
</reference>
<dbReference type="EMBL" id="DVFJ01000037">
    <property type="protein sequence ID" value="HIQ72631.1"/>
    <property type="molecule type" value="Genomic_DNA"/>
</dbReference>
<evidence type="ECO:0008006" key="4">
    <source>
        <dbReference type="Google" id="ProtNLM"/>
    </source>
</evidence>
<proteinExistence type="predicted"/>
<evidence type="ECO:0000313" key="2">
    <source>
        <dbReference type="EMBL" id="HIQ72631.1"/>
    </source>
</evidence>
<dbReference type="AlphaFoldDB" id="A0A9D0ZCD6"/>
<evidence type="ECO:0000313" key="3">
    <source>
        <dbReference type="Proteomes" id="UP000886887"/>
    </source>
</evidence>
<evidence type="ECO:0000256" key="1">
    <source>
        <dbReference type="SAM" id="Phobius"/>
    </source>
</evidence>
<sequence>MNEWRQLIHERQQSGQSVQTWCQQNGVRKNSYDYWLRIIREEALRETRNRSGALVRVEPEKLAVETVSPQSSSGGIVIRVHGVEAEFPLGTGIGLLVAFVRLVIHSSMKNKKQRNANEIQ</sequence>
<keyword evidence="1" id="KW-1133">Transmembrane helix</keyword>
<comment type="caution">
    <text evidence="2">The sequence shown here is derived from an EMBL/GenBank/DDBJ whole genome shotgun (WGS) entry which is preliminary data.</text>
</comment>
<protein>
    <recommendedName>
        <fullName evidence="4">IS66 family insertion sequence element accessory protein TnpB</fullName>
    </recommendedName>
</protein>
<keyword evidence="1" id="KW-0812">Transmembrane</keyword>
<dbReference type="NCBIfam" id="NF047593">
    <property type="entry name" value="IS66_ISAeme5_TnpA"/>
    <property type="match status" value="1"/>
</dbReference>
<gene>
    <name evidence="2" type="ORF">IAB73_10545</name>
</gene>
<reference evidence="2" key="1">
    <citation type="submission" date="2020-10" db="EMBL/GenBank/DDBJ databases">
        <authorList>
            <person name="Gilroy R."/>
        </authorList>
    </citation>
    <scope>NUCLEOTIDE SEQUENCE</scope>
    <source>
        <strain evidence="2">ChiSxjej2B14-6234</strain>
    </source>
</reference>
<organism evidence="2 3">
    <name type="scientific">Candidatus Onthenecus intestinigallinarum</name>
    <dbReference type="NCBI Taxonomy" id="2840875"/>
    <lineage>
        <taxon>Bacteria</taxon>
        <taxon>Bacillati</taxon>
        <taxon>Bacillota</taxon>
        <taxon>Clostridia</taxon>
        <taxon>Eubacteriales</taxon>
        <taxon>Candidatus Onthenecus</taxon>
    </lineage>
</organism>
<accession>A0A9D0ZCD6</accession>
<feature type="transmembrane region" description="Helical" evidence="1">
    <location>
        <begin position="87"/>
        <end position="104"/>
    </location>
</feature>
<name>A0A9D0ZCD6_9FIRM</name>
<keyword evidence="1" id="KW-0472">Membrane</keyword>
<dbReference type="Proteomes" id="UP000886887">
    <property type="component" value="Unassembled WGS sequence"/>
</dbReference>